<organism evidence="1 2">
    <name type="scientific">Tomitella cavernea</name>
    <dbReference type="NCBI Taxonomy" id="1387982"/>
    <lineage>
        <taxon>Bacteria</taxon>
        <taxon>Bacillati</taxon>
        <taxon>Actinomycetota</taxon>
        <taxon>Actinomycetes</taxon>
        <taxon>Mycobacteriales</taxon>
        <taxon>Tomitella</taxon>
    </lineage>
</organism>
<sequence length="140" mass="14498">MGNKRWRRAGTGPRASGAAAYRAAAYRAAASGVAAFAVAAGAALACAPAAAADPPAMTPLPGSGHELRVHGIATVDDVLHTDKDLILGGGDVRATTIDGVNYHYYRVVNGVRKAMTRSPEICLPQIPCHAVIYDDLSPVY</sequence>
<name>A0ABP9C8Q2_9ACTN</name>
<reference evidence="2" key="1">
    <citation type="journal article" date="2019" name="Int. J. Syst. Evol. Microbiol.">
        <title>The Global Catalogue of Microorganisms (GCM) 10K type strain sequencing project: providing services to taxonomists for standard genome sequencing and annotation.</title>
        <authorList>
            <consortium name="The Broad Institute Genomics Platform"/>
            <consortium name="The Broad Institute Genome Sequencing Center for Infectious Disease"/>
            <person name="Wu L."/>
            <person name="Ma J."/>
        </authorList>
    </citation>
    <scope>NUCLEOTIDE SEQUENCE [LARGE SCALE GENOMIC DNA]</scope>
    <source>
        <strain evidence="2">JCM 18542</strain>
    </source>
</reference>
<dbReference type="EMBL" id="BAABKQ010000001">
    <property type="protein sequence ID" value="GAA4806501.1"/>
    <property type="molecule type" value="Genomic_DNA"/>
</dbReference>
<accession>A0ABP9C8Q2</accession>
<comment type="caution">
    <text evidence="1">The sequence shown here is derived from an EMBL/GenBank/DDBJ whole genome shotgun (WGS) entry which is preliminary data.</text>
</comment>
<gene>
    <name evidence="1" type="ORF">GCM10023353_07070</name>
</gene>
<evidence type="ECO:0008006" key="3">
    <source>
        <dbReference type="Google" id="ProtNLM"/>
    </source>
</evidence>
<dbReference type="Proteomes" id="UP001500839">
    <property type="component" value="Unassembled WGS sequence"/>
</dbReference>
<evidence type="ECO:0000313" key="2">
    <source>
        <dbReference type="Proteomes" id="UP001500839"/>
    </source>
</evidence>
<keyword evidence="2" id="KW-1185">Reference proteome</keyword>
<proteinExistence type="predicted"/>
<protein>
    <recommendedName>
        <fullName evidence="3">Secreted protein</fullName>
    </recommendedName>
</protein>
<evidence type="ECO:0000313" key="1">
    <source>
        <dbReference type="EMBL" id="GAA4806501.1"/>
    </source>
</evidence>